<comment type="caution">
    <text evidence="2">The sequence shown here is derived from an EMBL/GenBank/DDBJ whole genome shotgun (WGS) entry which is preliminary data.</text>
</comment>
<evidence type="ECO:0000256" key="1">
    <source>
        <dbReference type="SAM" id="MobiDB-lite"/>
    </source>
</evidence>
<dbReference type="Proteomes" id="UP001154282">
    <property type="component" value="Unassembled WGS sequence"/>
</dbReference>
<dbReference type="AlphaFoldDB" id="A0AAV0MCX0"/>
<feature type="non-terminal residue" evidence="2">
    <location>
        <position position="87"/>
    </location>
</feature>
<sequence>MLEALICAEDWIKYQDVGAGDNADREEDEEIMDLESVNTTFQSRMESARSDVGNVANADASQNIPDGNEQEGEENVQEKEYEKDGYD</sequence>
<keyword evidence="3" id="KW-1185">Reference proteome</keyword>
<name>A0AAV0MCX0_9ROSI</name>
<dbReference type="EMBL" id="CAMGYJ010000007">
    <property type="protein sequence ID" value="CAI0444250.1"/>
    <property type="molecule type" value="Genomic_DNA"/>
</dbReference>
<organism evidence="2 3">
    <name type="scientific">Linum tenue</name>
    <dbReference type="NCBI Taxonomy" id="586396"/>
    <lineage>
        <taxon>Eukaryota</taxon>
        <taxon>Viridiplantae</taxon>
        <taxon>Streptophyta</taxon>
        <taxon>Embryophyta</taxon>
        <taxon>Tracheophyta</taxon>
        <taxon>Spermatophyta</taxon>
        <taxon>Magnoliopsida</taxon>
        <taxon>eudicotyledons</taxon>
        <taxon>Gunneridae</taxon>
        <taxon>Pentapetalae</taxon>
        <taxon>rosids</taxon>
        <taxon>fabids</taxon>
        <taxon>Malpighiales</taxon>
        <taxon>Linaceae</taxon>
        <taxon>Linum</taxon>
    </lineage>
</organism>
<accession>A0AAV0MCX0</accession>
<reference evidence="2" key="1">
    <citation type="submission" date="2022-08" db="EMBL/GenBank/DDBJ databases">
        <authorList>
            <person name="Gutierrez-Valencia J."/>
        </authorList>
    </citation>
    <scope>NUCLEOTIDE SEQUENCE</scope>
</reference>
<evidence type="ECO:0000313" key="3">
    <source>
        <dbReference type="Proteomes" id="UP001154282"/>
    </source>
</evidence>
<evidence type="ECO:0000313" key="2">
    <source>
        <dbReference type="EMBL" id="CAI0444250.1"/>
    </source>
</evidence>
<feature type="region of interest" description="Disordered" evidence="1">
    <location>
        <begin position="47"/>
        <end position="87"/>
    </location>
</feature>
<proteinExistence type="predicted"/>
<gene>
    <name evidence="2" type="ORF">LITE_LOCUS28038</name>
</gene>
<evidence type="ECO:0008006" key="4">
    <source>
        <dbReference type="Google" id="ProtNLM"/>
    </source>
</evidence>
<protein>
    <recommendedName>
        <fullName evidence="4">HAT C-terminal dimerisation domain-containing protein</fullName>
    </recommendedName>
</protein>
<feature type="compositionally biased region" description="Basic and acidic residues" evidence="1">
    <location>
        <begin position="76"/>
        <end position="87"/>
    </location>
</feature>